<comment type="subcellular location">
    <subcellularLocation>
        <location evidence="1">Golgi apparatus</location>
    </subcellularLocation>
</comment>
<feature type="coiled-coil region" evidence="4">
    <location>
        <begin position="769"/>
        <end position="869"/>
    </location>
</feature>
<evidence type="ECO:0000256" key="2">
    <source>
        <dbReference type="ARBA" id="ARBA00023034"/>
    </source>
</evidence>
<dbReference type="InterPro" id="IPR022092">
    <property type="entry name" value="TMF_DNA-bd"/>
</dbReference>
<dbReference type="Gene3D" id="1.20.1480.30">
    <property type="entry name" value="Designed four-helix bundle protein"/>
    <property type="match status" value="1"/>
</dbReference>
<proteinExistence type="predicted"/>
<feature type="domain" description="TATA element modulatory factor 1 TATA binding" evidence="6">
    <location>
        <begin position="760"/>
        <end position="870"/>
    </location>
</feature>
<evidence type="ECO:0000256" key="4">
    <source>
        <dbReference type="SAM" id="Coils"/>
    </source>
</evidence>
<organism evidence="7 8">
    <name type="scientific">Wickerhamomyces mucosus</name>
    <dbReference type="NCBI Taxonomy" id="1378264"/>
    <lineage>
        <taxon>Eukaryota</taxon>
        <taxon>Fungi</taxon>
        <taxon>Dikarya</taxon>
        <taxon>Ascomycota</taxon>
        <taxon>Saccharomycotina</taxon>
        <taxon>Saccharomycetes</taxon>
        <taxon>Phaffomycetales</taxon>
        <taxon>Wickerhamomycetaceae</taxon>
        <taxon>Wickerhamomyces</taxon>
    </lineage>
</organism>
<dbReference type="AlphaFoldDB" id="A0A9P8PVU4"/>
<evidence type="ECO:0000313" key="7">
    <source>
        <dbReference type="EMBL" id="KAH3679256.1"/>
    </source>
</evidence>
<feature type="region of interest" description="Disordered" evidence="5">
    <location>
        <begin position="1"/>
        <end position="34"/>
    </location>
</feature>
<reference evidence="7" key="1">
    <citation type="journal article" date="2021" name="Open Biol.">
        <title>Shared evolutionary footprints suggest mitochondrial oxidative damage underlies multiple complex I losses in fungi.</title>
        <authorList>
            <person name="Schikora-Tamarit M.A."/>
            <person name="Marcet-Houben M."/>
            <person name="Nosek J."/>
            <person name="Gabaldon T."/>
        </authorList>
    </citation>
    <scope>NUCLEOTIDE SEQUENCE</scope>
    <source>
        <strain evidence="7">CBS6341</strain>
    </source>
</reference>
<dbReference type="PANTHER" id="PTHR46515:SF1">
    <property type="entry name" value="TATA ELEMENT MODULATORY FACTOR"/>
    <property type="match status" value="1"/>
</dbReference>
<dbReference type="Pfam" id="PF12329">
    <property type="entry name" value="TMF_DNA_bd"/>
    <property type="match status" value="1"/>
</dbReference>
<feature type="region of interest" description="Disordered" evidence="5">
    <location>
        <begin position="139"/>
        <end position="200"/>
    </location>
</feature>
<feature type="compositionally biased region" description="Polar residues" evidence="5">
    <location>
        <begin position="727"/>
        <end position="741"/>
    </location>
</feature>
<keyword evidence="2" id="KW-0333">Golgi apparatus</keyword>
<accession>A0A9P8PVU4</accession>
<dbReference type="OrthoDB" id="74178at2759"/>
<gene>
    <name evidence="7" type="ORF">WICMUC_001136</name>
</gene>
<reference evidence="7" key="2">
    <citation type="submission" date="2021-01" db="EMBL/GenBank/DDBJ databases">
        <authorList>
            <person name="Schikora-Tamarit M.A."/>
        </authorList>
    </citation>
    <scope>NUCLEOTIDE SEQUENCE</scope>
    <source>
        <strain evidence="7">CBS6341</strain>
    </source>
</reference>
<feature type="coiled-coil region" evidence="4">
    <location>
        <begin position="539"/>
        <end position="640"/>
    </location>
</feature>
<dbReference type="Proteomes" id="UP000769528">
    <property type="component" value="Unassembled WGS sequence"/>
</dbReference>
<dbReference type="Pfam" id="PF12325">
    <property type="entry name" value="TMF_TATA_bd"/>
    <property type="match status" value="1"/>
</dbReference>
<evidence type="ECO:0000256" key="5">
    <source>
        <dbReference type="SAM" id="MobiDB-lite"/>
    </source>
</evidence>
<feature type="region of interest" description="Disordered" evidence="5">
    <location>
        <begin position="689"/>
        <end position="741"/>
    </location>
</feature>
<dbReference type="InterPro" id="IPR052602">
    <property type="entry name" value="Growth_transcription_reg"/>
</dbReference>
<feature type="compositionally biased region" description="Polar residues" evidence="5">
    <location>
        <begin position="14"/>
        <end position="31"/>
    </location>
</feature>
<dbReference type="GO" id="GO:0005783">
    <property type="term" value="C:endoplasmic reticulum"/>
    <property type="evidence" value="ECO:0007669"/>
    <property type="project" value="TreeGrafter"/>
</dbReference>
<name>A0A9P8PVU4_9ASCO</name>
<keyword evidence="8" id="KW-1185">Reference proteome</keyword>
<evidence type="ECO:0000256" key="3">
    <source>
        <dbReference type="ARBA" id="ARBA00023054"/>
    </source>
</evidence>
<feature type="compositionally biased region" description="Polar residues" evidence="5">
    <location>
        <begin position="694"/>
        <end position="704"/>
    </location>
</feature>
<dbReference type="PANTHER" id="PTHR46515">
    <property type="entry name" value="TATA ELEMENT MODULATORY FACTOR TMF1"/>
    <property type="match status" value="1"/>
</dbReference>
<feature type="coiled-coil region" evidence="4">
    <location>
        <begin position="287"/>
        <end position="507"/>
    </location>
</feature>
<dbReference type="InterPro" id="IPR022091">
    <property type="entry name" value="TMF_TATA-bd"/>
</dbReference>
<keyword evidence="3 4" id="KW-0175">Coiled coil</keyword>
<sequence length="876" mass="99331">MAKKKSNKANKQSITTSSSESTVNKNLNPVVQDSKEIDSLRNGIDIGKVDTAAAVIGDLQSEKAEETKAEELKVQEKKIEETNEEIKKEEIKDEEIKEEIIAEELKAEEIKDRELKSEQLIDDEIKEVDVLKNKELNNASQTLKESSSESLKIDSSHSSEPLSKPIISTQGDDIEATTFVTDSEPEKIQEETPSLSLPRKRLTLQERLALAAKSKGKKRVSSSPITVASNASSRSASPEAINALNKQAIELNPSPLIDGLVKSLGEEEKEKPAEVELIPQNFKNLPNDQLYELVNQVRLELLALKNKNNTLKVEKLSLQEKIKNLGEPSSARNASPHQFKDKDAKIQQLLNEGEELSKRELKANNLIKKLKSKESDQEFEIKTLSNSLDLLETEKKQLKDSLKKSQDSEKQSSIRIKSLQAQLDNQIQSNKDEISRNQQLSANIEELSQAIITEKSKHSKEIHEFDRKLDKSQIKLETASEEHDLEVKRLEEKIEQLRFQSENAQTLSNSNESYLKLTRQYDTLQIQYTSATENWQSIEASLMNKINNYEVEIDQLKSKIKASETKILLLSNDLNFKIIEFDDLLNSKKKLSNDFSKLEIKLSTLSDSLNESEDQLQQNHIKFTQEKSILENKISNLEKQIRDQIQPHHLYINESSLSFNSPSISLHHGNSSVTSLKSTQQRWDTVPRDIGFGESSTTPLTSRKPSAYFIPNASFDENDDDSDFENGNNTTPKAPQSPVSQYIQTGSHISKTHENNSSSLIGSSNAQLLGKMSNQVRRLEAELSSMNEDLERLENEKKQANEEIVRLMKDNENVDAYKSRIKELEEDVESYSRRHEQMLEILGEKSEQVEELKADVQDLKDLCKLQVQQLVEIQTS</sequence>
<protein>
    <recommendedName>
        <fullName evidence="6">TATA element modulatory factor 1 TATA binding domain-containing protein</fullName>
    </recommendedName>
</protein>
<evidence type="ECO:0000256" key="1">
    <source>
        <dbReference type="ARBA" id="ARBA00004555"/>
    </source>
</evidence>
<dbReference type="EMBL" id="JAEUBF010000346">
    <property type="protein sequence ID" value="KAH3679256.1"/>
    <property type="molecule type" value="Genomic_DNA"/>
</dbReference>
<evidence type="ECO:0000313" key="8">
    <source>
        <dbReference type="Proteomes" id="UP000769528"/>
    </source>
</evidence>
<feature type="coiled-coil region" evidence="4">
    <location>
        <begin position="62"/>
        <end position="108"/>
    </location>
</feature>
<comment type="caution">
    <text evidence="7">The sequence shown here is derived from an EMBL/GenBank/DDBJ whole genome shotgun (WGS) entry which is preliminary data.</text>
</comment>
<dbReference type="GO" id="GO:0005794">
    <property type="term" value="C:Golgi apparatus"/>
    <property type="evidence" value="ECO:0007669"/>
    <property type="project" value="UniProtKB-SubCell"/>
</dbReference>
<evidence type="ECO:0000259" key="6">
    <source>
        <dbReference type="Pfam" id="PF12325"/>
    </source>
</evidence>